<sequence>MASANLATNGYVRPSKDGALVRLRVSPGAKTSAVKGLYGEDAVKISVAAPPVDGKANAEVERFVARLLGMAASDVAVVHGASSRDKSVLVRGYGEAQVLGLLEPLL</sequence>
<dbReference type="PANTHER" id="PTHR13420:SF7">
    <property type="entry name" value="UPF0235 PROTEIN C15ORF40"/>
    <property type="match status" value="1"/>
</dbReference>
<dbReference type="NCBIfam" id="TIGR00251">
    <property type="entry name" value="DUF167 family protein"/>
    <property type="match status" value="1"/>
</dbReference>
<dbReference type="SUPFAM" id="SSF69786">
    <property type="entry name" value="YggU-like"/>
    <property type="match status" value="1"/>
</dbReference>
<dbReference type="EMBL" id="CADCVI010000245">
    <property type="protein sequence ID" value="CAA9494980.1"/>
    <property type="molecule type" value="Genomic_DNA"/>
</dbReference>
<proteinExistence type="inferred from homology"/>
<accession>A0A6J4SCW8</accession>
<comment type="similarity">
    <text evidence="1 2">Belongs to the UPF0235 family.</text>
</comment>
<dbReference type="HAMAP" id="MF_00634">
    <property type="entry name" value="UPF0235"/>
    <property type="match status" value="1"/>
</dbReference>
<dbReference type="Pfam" id="PF02594">
    <property type="entry name" value="DUF167"/>
    <property type="match status" value="1"/>
</dbReference>
<organism evidence="3">
    <name type="scientific">uncultured Rubrobacteraceae bacterium</name>
    <dbReference type="NCBI Taxonomy" id="349277"/>
    <lineage>
        <taxon>Bacteria</taxon>
        <taxon>Bacillati</taxon>
        <taxon>Actinomycetota</taxon>
        <taxon>Rubrobacteria</taxon>
        <taxon>Rubrobacterales</taxon>
        <taxon>Rubrobacteraceae</taxon>
        <taxon>environmental samples</taxon>
    </lineage>
</organism>
<name>A0A6J4SCW8_9ACTN</name>
<dbReference type="GO" id="GO:0005737">
    <property type="term" value="C:cytoplasm"/>
    <property type="evidence" value="ECO:0007669"/>
    <property type="project" value="TreeGrafter"/>
</dbReference>
<reference evidence="3" key="1">
    <citation type="submission" date="2020-02" db="EMBL/GenBank/DDBJ databases">
        <authorList>
            <person name="Meier V. D."/>
        </authorList>
    </citation>
    <scope>NUCLEOTIDE SEQUENCE</scope>
    <source>
        <strain evidence="3">AVDCRST_MAG25</strain>
    </source>
</reference>
<dbReference type="PANTHER" id="PTHR13420">
    <property type="entry name" value="UPF0235 PROTEIN C15ORF40"/>
    <property type="match status" value="1"/>
</dbReference>
<dbReference type="SMART" id="SM01152">
    <property type="entry name" value="DUF167"/>
    <property type="match status" value="1"/>
</dbReference>
<evidence type="ECO:0000313" key="3">
    <source>
        <dbReference type="EMBL" id="CAA9494980.1"/>
    </source>
</evidence>
<dbReference type="AlphaFoldDB" id="A0A6J4SCW8"/>
<dbReference type="InterPro" id="IPR003746">
    <property type="entry name" value="DUF167"/>
</dbReference>
<dbReference type="InterPro" id="IPR036591">
    <property type="entry name" value="YggU-like_sf"/>
</dbReference>
<dbReference type="Gene3D" id="3.30.1200.10">
    <property type="entry name" value="YggU-like"/>
    <property type="match status" value="1"/>
</dbReference>
<evidence type="ECO:0000256" key="1">
    <source>
        <dbReference type="ARBA" id="ARBA00010364"/>
    </source>
</evidence>
<evidence type="ECO:0000256" key="2">
    <source>
        <dbReference type="HAMAP-Rule" id="MF_00634"/>
    </source>
</evidence>
<protein>
    <recommendedName>
        <fullName evidence="2">UPF0235 protein AVDCRST_MAG25-3613</fullName>
    </recommendedName>
</protein>
<gene>
    <name evidence="3" type="ORF">AVDCRST_MAG25-3613</name>
</gene>